<dbReference type="OrthoDB" id="191334at2759"/>
<dbReference type="Proteomes" id="UP000054560">
    <property type="component" value="Unassembled WGS sequence"/>
</dbReference>
<dbReference type="PANTHER" id="PTHR31042:SF150">
    <property type="entry name" value="OS06G0661900 PROTEIN"/>
    <property type="match status" value="1"/>
</dbReference>
<dbReference type="AlphaFoldDB" id="A0A0L0FJQ2"/>
<evidence type="ECO:0000256" key="4">
    <source>
        <dbReference type="ARBA" id="ARBA00023136"/>
    </source>
</evidence>
<sequence length="487" mass="55407">MYHSSLSIDMADTPPGIREIHSSPDLSKELDRRLQHKNGFGADKKLLIRAPNKHMIPLSILCFVVIGILTLYKGGNIVDNASSDALNNRGQNINEEEIYVDRAQQYRKYIHAIDTHGLQSSLSRSTRSIQSHSEEPKIAFMFLESDGHAQDEIWDSFFDQADSSKYNLYVHRNNPTPNSGDFLQQYPSYHEVSITSSAWCALMGVQYSLVQAALRDPTNQQFVFVSHNAIPLKSFDYIYNDLVVDSPNTSKFCFTSMVGQANSDCRFQDSSRAESSDTLKHHQWVILSRDHAKIILYENGRSSLDYYDALRDVVDGRYNDPKMCSDETVPAIALIQRAKVEGKILDDLNSEDVFTGLEQIGVEQRCTTFAYWARCLQKTPFDLEVGFEKSQGELVHPLSMSGVEDTYLKNLVTHPSLLFARKFNQNAVVKMRRDLEGEKRVYDARLEDILPLYIHNMTEFDHGALEENKLARLNTIKANSSLLIRNT</sequence>
<keyword evidence="4" id="KW-0472">Membrane</keyword>
<accession>A0A0L0FJQ2</accession>
<keyword evidence="3" id="KW-0808">Transferase</keyword>
<dbReference type="PANTHER" id="PTHR31042">
    <property type="entry name" value="CORE-2/I-BRANCHING BETA-1,6-N-ACETYLGLUCOSAMINYLTRANSFERASE FAMILY PROTEIN-RELATED"/>
    <property type="match status" value="1"/>
</dbReference>
<keyword evidence="5" id="KW-0325">Glycoprotein</keyword>
<gene>
    <name evidence="6" type="ORF">SARC_10539</name>
</gene>
<dbReference type="InterPro" id="IPR044174">
    <property type="entry name" value="BC10-like"/>
</dbReference>
<dbReference type="eggNOG" id="ENOG502QU30">
    <property type="taxonomic scope" value="Eukaryota"/>
</dbReference>
<name>A0A0L0FJQ2_9EUKA</name>
<dbReference type="GeneID" id="25911043"/>
<evidence type="ECO:0000256" key="1">
    <source>
        <dbReference type="ARBA" id="ARBA00004606"/>
    </source>
</evidence>
<dbReference type="Pfam" id="PF02485">
    <property type="entry name" value="Branch"/>
    <property type="match status" value="1"/>
</dbReference>
<evidence type="ECO:0000256" key="3">
    <source>
        <dbReference type="ARBA" id="ARBA00022679"/>
    </source>
</evidence>
<organism evidence="6 7">
    <name type="scientific">Sphaeroforma arctica JP610</name>
    <dbReference type="NCBI Taxonomy" id="667725"/>
    <lineage>
        <taxon>Eukaryota</taxon>
        <taxon>Ichthyosporea</taxon>
        <taxon>Ichthyophonida</taxon>
        <taxon>Sphaeroforma</taxon>
    </lineage>
</organism>
<dbReference type="GO" id="GO:0016020">
    <property type="term" value="C:membrane"/>
    <property type="evidence" value="ECO:0007669"/>
    <property type="project" value="UniProtKB-SubCell"/>
</dbReference>
<reference evidence="6 7" key="1">
    <citation type="submission" date="2011-02" db="EMBL/GenBank/DDBJ databases">
        <title>The Genome Sequence of Sphaeroforma arctica JP610.</title>
        <authorList>
            <consortium name="The Broad Institute Genome Sequencing Platform"/>
            <person name="Russ C."/>
            <person name="Cuomo C."/>
            <person name="Young S.K."/>
            <person name="Zeng Q."/>
            <person name="Gargeya S."/>
            <person name="Alvarado L."/>
            <person name="Berlin A."/>
            <person name="Chapman S.B."/>
            <person name="Chen Z."/>
            <person name="Freedman E."/>
            <person name="Gellesch M."/>
            <person name="Goldberg J."/>
            <person name="Griggs A."/>
            <person name="Gujja S."/>
            <person name="Heilman E."/>
            <person name="Heiman D."/>
            <person name="Howarth C."/>
            <person name="Mehta T."/>
            <person name="Neiman D."/>
            <person name="Pearson M."/>
            <person name="Roberts A."/>
            <person name="Saif S."/>
            <person name="Shea T."/>
            <person name="Shenoy N."/>
            <person name="Sisk P."/>
            <person name="Stolte C."/>
            <person name="Sykes S."/>
            <person name="White J."/>
            <person name="Yandava C."/>
            <person name="Burger G."/>
            <person name="Gray M.W."/>
            <person name="Holland P.W.H."/>
            <person name="King N."/>
            <person name="Lang F.B.F."/>
            <person name="Roger A.J."/>
            <person name="Ruiz-Trillo I."/>
            <person name="Haas B."/>
            <person name="Nusbaum C."/>
            <person name="Birren B."/>
        </authorList>
    </citation>
    <scope>NUCLEOTIDE SEQUENCE [LARGE SCALE GENOMIC DNA]</scope>
    <source>
        <strain evidence="6 7">JP610</strain>
    </source>
</reference>
<dbReference type="InterPro" id="IPR003406">
    <property type="entry name" value="Glyco_trans_14"/>
</dbReference>
<dbReference type="GO" id="GO:0016757">
    <property type="term" value="F:glycosyltransferase activity"/>
    <property type="evidence" value="ECO:0007669"/>
    <property type="project" value="UniProtKB-KW"/>
</dbReference>
<dbReference type="RefSeq" id="XP_014150892.1">
    <property type="nucleotide sequence ID" value="XM_014295417.1"/>
</dbReference>
<proteinExistence type="predicted"/>
<evidence type="ECO:0000313" key="6">
    <source>
        <dbReference type="EMBL" id="KNC76990.1"/>
    </source>
</evidence>
<evidence type="ECO:0000313" key="7">
    <source>
        <dbReference type="Proteomes" id="UP000054560"/>
    </source>
</evidence>
<comment type="subcellular location">
    <subcellularLocation>
        <location evidence="1">Membrane</location>
        <topology evidence="1">Single-pass type II membrane protein</topology>
    </subcellularLocation>
</comment>
<dbReference type="EMBL" id="KQ242883">
    <property type="protein sequence ID" value="KNC76990.1"/>
    <property type="molecule type" value="Genomic_DNA"/>
</dbReference>
<evidence type="ECO:0000256" key="2">
    <source>
        <dbReference type="ARBA" id="ARBA00022676"/>
    </source>
</evidence>
<keyword evidence="2" id="KW-0328">Glycosyltransferase</keyword>
<evidence type="ECO:0000256" key="5">
    <source>
        <dbReference type="ARBA" id="ARBA00023180"/>
    </source>
</evidence>
<keyword evidence="7" id="KW-1185">Reference proteome</keyword>
<protein>
    <submittedName>
        <fullName evidence="6">Uncharacterized protein</fullName>
    </submittedName>
</protein>